<name>A0A2B3TR96_BACCE</name>
<sequence length="208" mass="24655">MLKKMKRSIMKSLFKKELYDIHNGYQAQVNEYKKRIEVEAKLKLKDLEMQCKIPHRIFELYKNAEIIGIEKNKRNEELFVFKKRVGLNVYIKMCGESYWAINHMPRIYTRILGEGHSRGYCMFIDDVQNVDNNIGNSSIAMKYLIETAKEIGVPYIEGELSPFDRGHFDRLEHFYKKFGFKVSFNKERTAGTVKLELNNFKSNIYKEV</sequence>
<reference evidence="1 2" key="1">
    <citation type="submission" date="2017-09" db="EMBL/GenBank/DDBJ databases">
        <title>Large-scale bioinformatics analysis of Bacillus genomes uncovers conserved roles of natural products in bacterial physiology.</title>
        <authorList>
            <consortium name="Agbiome Team Llc"/>
            <person name="Bleich R.M."/>
            <person name="Grubbs K.J."/>
            <person name="Santa Maria K.C."/>
            <person name="Allen S.E."/>
            <person name="Farag S."/>
            <person name="Shank E.A."/>
            <person name="Bowers A."/>
        </authorList>
    </citation>
    <scope>NUCLEOTIDE SEQUENCE [LARGE SCALE GENOMIC DNA]</scope>
    <source>
        <strain evidence="1 2">AFS061806</strain>
    </source>
</reference>
<evidence type="ECO:0000313" key="2">
    <source>
        <dbReference type="Proteomes" id="UP000224076"/>
    </source>
</evidence>
<evidence type="ECO:0000313" key="1">
    <source>
        <dbReference type="EMBL" id="PFU37813.1"/>
    </source>
</evidence>
<dbReference type="Proteomes" id="UP000224076">
    <property type="component" value="Unassembled WGS sequence"/>
</dbReference>
<protein>
    <submittedName>
        <fullName evidence="1">Uncharacterized protein</fullName>
    </submittedName>
</protein>
<dbReference type="EMBL" id="NVDG01000059">
    <property type="protein sequence ID" value="PFU37813.1"/>
    <property type="molecule type" value="Genomic_DNA"/>
</dbReference>
<comment type="caution">
    <text evidence="1">The sequence shown here is derived from an EMBL/GenBank/DDBJ whole genome shotgun (WGS) entry which is preliminary data.</text>
</comment>
<accession>A0A2B3TR96</accession>
<gene>
    <name evidence="1" type="ORF">COK86_27350</name>
</gene>
<dbReference type="RefSeq" id="WP_098666392.1">
    <property type="nucleotide sequence ID" value="NZ_NVDG01000059.1"/>
</dbReference>
<organism evidence="1 2">
    <name type="scientific">Bacillus cereus</name>
    <dbReference type="NCBI Taxonomy" id="1396"/>
    <lineage>
        <taxon>Bacteria</taxon>
        <taxon>Bacillati</taxon>
        <taxon>Bacillota</taxon>
        <taxon>Bacilli</taxon>
        <taxon>Bacillales</taxon>
        <taxon>Bacillaceae</taxon>
        <taxon>Bacillus</taxon>
        <taxon>Bacillus cereus group</taxon>
    </lineage>
</organism>
<proteinExistence type="predicted"/>
<dbReference type="AlphaFoldDB" id="A0A2B3TR96"/>